<dbReference type="AlphaFoldDB" id="A0A3D9C816"/>
<reference evidence="6" key="1">
    <citation type="submission" date="2018-06" db="EMBL/GenBank/DDBJ databases">
        <authorList>
            <person name="Lum Nde A."/>
            <person name="Hugo C."/>
        </authorList>
    </citation>
    <scope>NUCLEOTIDE SEQUENCE [LARGE SCALE GENOMIC DNA]</scope>
    <source>
        <strain evidence="6">1_F178</strain>
    </source>
</reference>
<dbReference type="EMBL" id="QNVT01000011">
    <property type="protein sequence ID" value="REC62023.1"/>
    <property type="molecule type" value="Genomic_DNA"/>
</dbReference>
<dbReference type="RefSeq" id="WP_115971276.1">
    <property type="nucleotide sequence ID" value="NZ_QNVT01000011.1"/>
</dbReference>
<comment type="caution">
    <text evidence="5">The sequence shown here is derived from an EMBL/GenBank/DDBJ whole genome shotgun (WGS) entry which is preliminary data.</text>
</comment>
<dbReference type="Proteomes" id="UP000256686">
    <property type="component" value="Unassembled WGS sequence"/>
</dbReference>
<dbReference type="InterPro" id="IPR000792">
    <property type="entry name" value="Tscrpt_reg_LuxR_C"/>
</dbReference>
<dbReference type="PRINTS" id="PR00038">
    <property type="entry name" value="HTHLUXR"/>
</dbReference>
<dbReference type="PANTHER" id="PTHR44688:SF16">
    <property type="entry name" value="DNA-BINDING TRANSCRIPTIONAL ACTIVATOR DEVR_DOSR"/>
    <property type="match status" value="1"/>
</dbReference>
<dbReference type="CDD" id="cd06170">
    <property type="entry name" value="LuxR_C_like"/>
    <property type="match status" value="1"/>
</dbReference>
<evidence type="ECO:0000256" key="1">
    <source>
        <dbReference type="ARBA" id="ARBA00023015"/>
    </source>
</evidence>
<keyword evidence="1" id="KW-0805">Transcription regulation</keyword>
<dbReference type="PROSITE" id="PS00622">
    <property type="entry name" value="HTH_LUXR_1"/>
    <property type="match status" value="1"/>
</dbReference>
<dbReference type="PANTHER" id="PTHR44688">
    <property type="entry name" value="DNA-BINDING TRANSCRIPTIONAL ACTIVATOR DEVR_DOSR"/>
    <property type="match status" value="1"/>
</dbReference>
<gene>
    <name evidence="5" type="ORF">DRF65_13285</name>
</gene>
<evidence type="ECO:0000313" key="5">
    <source>
        <dbReference type="EMBL" id="REC62023.1"/>
    </source>
</evidence>
<dbReference type="InterPro" id="IPR016032">
    <property type="entry name" value="Sig_transdc_resp-reg_C-effctor"/>
</dbReference>
<dbReference type="Gene3D" id="1.10.10.10">
    <property type="entry name" value="Winged helix-like DNA-binding domain superfamily/Winged helix DNA-binding domain"/>
    <property type="match status" value="1"/>
</dbReference>
<keyword evidence="2" id="KW-0238">DNA-binding</keyword>
<evidence type="ECO:0000259" key="4">
    <source>
        <dbReference type="PROSITE" id="PS50043"/>
    </source>
</evidence>
<sequence>MKKKIFPVEVDEFYEYFSKNGELPEDYEDYFTGAIKTAGSFAIGPYFWFITNNTKMRTEIISDNIEKFTPYSKKEWLNSDTDFFINLFHPEDKIHIMGALIFGATMRQNFLKSGKTGVRFNYYGRMIDREGEYRWILLHSPQQRVNQNFEVESSLVMVYDLSHFQIQNRPLLSVIDFTNDEVQYFKHVDQYIHEKVEVDKPAITKREKEILKLMAQGFNTPEIAEKLFISYHTVENHKSNLRKKTNTKTSSELIAYTMSCSLLII</sequence>
<keyword evidence="3" id="KW-0804">Transcription</keyword>
<dbReference type="SMART" id="SM00421">
    <property type="entry name" value="HTH_LUXR"/>
    <property type="match status" value="1"/>
</dbReference>
<evidence type="ECO:0000256" key="3">
    <source>
        <dbReference type="ARBA" id="ARBA00023163"/>
    </source>
</evidence>
<name>A0A3D9C816_9FLAO</name>
<evidence type="ECO:0000313" key="6">
    <source>
        <dbReference type="Proteomes" id="UP000256686"/>
    </source>
</evidence>
<dbReference type="PROSITE" id="PS50043">
    <property type="entry name" value="HTH_LUXR_2"/>
    <property type="match status" value="1"/>
</dbReference>
<dbReference type="GO" id="GO:0003677">
    <property type="term" value="F:DNA binding"/>
    <property type="evidence" value="ECO:0007669"/>
    <property type="project" value="UniProtKB-KW"/>
</dbReference>
<dbReference type="InterPro" id="IPR036388">
    <property type="entry name" value="WH-like_DNA-bd_sf"/>
</dbReference>
<dbReference type="Gene3D" id="3.30.450.20">
    <property type="entry name" value="PAS domain"/>
    <property type="match status" value="1"/>
</dbReference>
<evidence type="ECO:0000256" key="2">
    <source>
        <dbReference type="ARBA" id="ARBA00023125"/>
    </source>
</evidence>
<protein>
    <submittedName>
        <fullName evidence="5">LuxR family transcriptional regulator</fullName>
    </submittedName>
</protein>
<dbReference type="SUPFAM" id="SSF55785">
    <property type="entry name" value="PYP-like sensor domain (PAS domain)"/>
    <property type="match status" value="1"/>
</dbReference>
<accession>A0A3D9C816</accession>
<organism evidence="5 6">
    <name type="scientific">Chryseobacterium pennae</name>
    <dbReference type="NCBI Taxonomy" id="2258962"/>
    <lineage>
        <taxon>Bacteria</taxon>
        <taxon>Pseudomonadati</taxon>
        <taxon>Bacteroidota</taxon>
        <taxon>Flavobacteriia</taxon>
        <taxon>Flavobacteriales</taxon>
        <taxon>Weeksellaceae</taxon>
        <taxon>Chryseobacterium group</taxon>
        <taxon>Chryseobacterium</taxon>
    </lineage>
</organism>
<dbReference type="Pfam" id="PF00196">
    <property type="entry name" value="GerE"/>
    <property type="match status" value="1"/>
</dbReference>
<feature type="domain" description="HTH luxR-type" evidence="4">
    <location>
        <begin position="196"/>
        <end position="261"/>
    </location>
</feature>
<keyword evidence="6" id="KW-1185">Reference proteome</keyword>
<dbReference type="SUPFAM" id="SSF46894">
    <property type="entry name" value="C-terminal effector domain of the bipartite response regulators"/>
    <property type="match status" value="1"/>
</dbReference>
<dbReference type="InterPro" id="IPR035965">
    <property type="entry name" value="PAS-like_dom_sf"/>
</dbReference>
<proteinExistence type="predicted"/>
<dbReference type="GO" id="GO:0006355">
    <property type="term" value="P:regulation of DNA-templated transcription"/>
    <property type="evidence" value="ECO:0007669"/>
    <property type="project" value="InterPro"/>
</dbReference>